<sequence>MHLYNLWLPEPVLVETARERESFAKVVKSTIEIWRPDDPDSVDSTLKFIPIIDIFLKVRSDISLEDVDTLLVFGFEVFHASQNNLYAQVRWGFILTKLLKKFGKKLPVKVQWRPFYECLVKTHFKRNTGPEGWRLRQLHFQTITYLVKNCRMFFPSGSANEIWDEFRSALENPWHNSCLESSGFVKLFLPMNPENEDFFTSDWIKHCIDIWESIPNCPFWNIQWTSILERCIKNYILFDWECFLPALFTKYLNMFEV</sequence>
<dbReference type="OMA" id="CIDIWES"/>
<dbReference type="EMBL" id="LFYR01000907">
    <property type="protein sequence ID" value="KMZ67489.1"/>
    <property type="molecule type" value="Genomic_DNA"/>
</dbReference>
<comment type="caution">
    <text evidence="1">The sequence shown here is derived from an EMBL/GenBank/DDBJ whole genome shotgun (WGS) entry which is preliminary data.</text>
</comment>
<dbReference type="GO" id="GO:0070628">
    <property type="term" value="F:proteasome binding"/>
    <property type="evidence" value="ECO:0007669"/>
    <property type="project" value="InterPro"/>
</dbReference>
<dbReference type="STRING" id="29655.A0A0K9PEU0"/>
<reference evidence="2" key="1">
    <citation type="journal article" date="2016" name="Nature">
        <title>The genome of the seagrass Zostera marina reveals angiosperm adaptation to the sea.</title>
        <authorList>
            <person name="Olsen J.L."/>
            <person name="Rouze P."/>
            <person name="Verhelst B."/>
            <person name="Lin Y.-C."/>
            <person name="Bayer T."/>
            <person name="Collen J."/>
            <person name="Dattolo E."/>
            <person name="De Paoli E."/>
            <person name="Dittami S."/>
            <person name="Maumus F."/>
            <person name="Michel G."/>
            <person name="Kersting A."/>
            <person name="Lauritano C."/>
            <person name="Lohaus R."/>
            <person name="Toepel M."/>
            <person name="Tonon T."/>
            <person name="Vanneste K."/>
            <person name="Amirebrahimi M."/>
            <person name="Brakel J."/>
            <person name="Bostroem C."/>
            <person name="Chovatia M."/>
            <person name="Grimwood J."/>
            <person name="Jenkins J.W."/>
            <person name="Jueterbock A."/>
            <person name="Mraz A."/>
            <person name="Stam W.T."/>
            <person name="Tice H."/>
            <person name="Bornberg-Bauer E."/>
            <person name="Green P.J."/>
            <person name="Pearson G.A."/>
            <person name="Procaccini G."/>
            <person name="Duarte C.M."/>
            <person name="Schmutz J."/>
            <person name="Reusch T.B.H."/>
            <person name="Van de Peer Y."/>
        </authorList>
    </citation>
    <scope>NUCLEOTIDE SEQUENCE [LARGE SCALE GENOMIC DNA]</scope>
    <source>
        <strain evidence="2">cv. Finnish</strain>
    </source>
</reference>
<gene>
    <name evidence="1" type="ORF">ZOSMA_266G00020</name>
</gene>
<dbReference type="OrthoDB" id="17907at2759"/>
<accession>A0A0K9PEU0</accession>
<dbReference type="Proteomes" id="UP000036987">
    <property type="component" value="Unassembled WGS sequence"/>
</dbReference>
<evidence type="ECO:0000313" key="2">
    <source>
        <dbReference type="Proteomes" id="UP000036987"/>
    </source>
</evidence>
<dbReference type="AlphaFoldDB" id="A0A0K9PEU0"/>
<evidence type="ECO:0000313" key="1">
    <source>
        <dbReference type="EMBL" id="KMZ67489.1"/>
    </source>
</evidence>
<keyword evidence="2" id="KW-1185">Reference proteome</keyword>
<protein>
    <recommendedName>
        <fullName evidence="3">Proteasome activator Blm10 mid region domain-containing protein</fullName>
    </recommendedName>
</protein>
<evidence type="ECO:0008006" key="3">
    <source>
        <dbReference type="Google" id="ProtNLM"/>
    </source>
</evidence>
<dbReference type="GO" id="GO:0016504">
    <property type="term" value="F:peptidase activator activity"/>
    <property type="evidence" value="ECO:0007669"/>
    <property type="project" value="InterPro"/>
</dbReference>
<dbReference type="PANTHER" id="PTHR32170:SF3">
    <property type="entry name" value="PROTEASOME ACTIVATOR COMPLEX SUBUNIT 4"/>
    <property type="match status" value="1"/>
</dbReference>
<organism evidence="1 2">
    <name type="scientific">Zostera marina</name>
    <name type="common">Eelgrass</name>
    <dbReference type="NCBI Taxonomy" id="29655"/>
    <lineage>
        <taxon>Eukaryota</taxon>
        <taxon>Viridiplantae</taxon>
        <taxon>Streptophyta</taxon>
        <taxon>Embryophyta</taxon>
        <taxon>Tracheophyta</taxon>
        <taxon>Spermatophyta</taxon>
        <taxon>Magnoliopsida</taxon>
        <taxon>Liliopsida</taxon>
        <taxon>Zosteraceae</taxon>
        <taxon>Zostera</taxon>
    </lineage>
</organism>
<dbReference type="PANTHER" id="PTHR32170">
    <property type="entry name" value="PROTEASOME ACTIVATOR COMPLEX SUBUNIT 4"/>
    <property type="match status" value="1"/>
</dbReference>
<name>A0A0K9PEU0_ZOSMR</name>
<dbReference type="InterPro" id="IPR035309">
    <property type="entry name" value="PSME4"/>
</dbReference>
<proteinExistence type="predicted"/>